<organism evidence="2 3">
    <name type="scientific">Staphylothermus marinus (strain ATCC 43588 / DSM 3639 / JCM 9404 / F1)</name>
    <dbReference type="NCBI Taxonomy" id="399550"/>
    <lineage>
        <taxon>Archaea</taxon>
        <taxon>Thermoproteota</taxon>
        <taxon>Thermoprotei</taxon>
        <taxon>Desulfurococcales</taxon>
        <taxon>Desulfurococcaceae</taxon>
        <taxon>Staphylothermus</taxon>
    </lineage>
</organism>
<keyword evidence="1" id="KW-1133">Transmembrane helix</keyword>
<protein>
    <submittedName>
        <fullName evidence="2">Uncharacterized protein</fullName>
    </submittedName>
</protein>
<keyword evidence="1" id="KW-0472">Membrane</keyword>
<dbReference type="Proteomes" id="UP000000254">
    <property type="component" value="Chromosome"/>
</dbReference>
<evidence type="ECO:0000313" key="3">
    <source>
        <dbReference type="Proteomes" id="UP000000254"/>
    </source>
</evidence>
<accession>A3DNU4</accession>
<keyword evidence="3" id="KW-1185">Reference proteome</keyword>
<evidence type="ECO:0000256" key="1">
    <source>
        <dbReference type="SAM" id="Phobius"/>
    </source>
</evidence>
<sequence>MDLKHLSLIFFIIALIWSLLYLFGSHGFVFYSSELTAVDRGYNIVYLNDYSPIRIYIYNIYQLHGGGNIRNDIVINYHVKNLTYASLPIVNIRIKYFLSNYTPIEPPSTILTYMDYVSLYEGKVNPVLVGMGLEDKHIVLENVRSKYLVVVVVLSIRQDIIVDLSKYVPPLTYYPSPPPQPDIFAYIVKRSFNNSYYETMLLYLAKKIYENTGSLSVFQEHVLTNKNIRLSSILIVWILSITFIEAYDYKFVFKLFRELIYKAVISGSYLRRKLRRLLKYTVRQHSS</sequence>
<dbReference type="OrthoDB" id="376475at2157"/>
<dbReference type="EMBL" id="CP000575">
    <property type="protein sequence ID" value="ABN70304.1"/>
    <property type="molecule type" value="Genomic_DNA"/>
</dbReference>
<name>A3DNU4_STAMF</name>
<dbReference type="KEGG" id="smr:Smar_1209"/>
<reference evidence="2 3" key="2">
    <citation type="journal article" date="2009" name="Stand. Genomic Sci.">
        <title>Complete genome sequence of Staphylothermus marinus Stetter and Fiala 1986 type strain F1.</title>
        <authorList>
            <person name="Anderson I.J."/>
            <person name="Sun H."/>
            <person name="Lapidus A."/>
            <person name="Copeland A."/>
            <person name="Glavina Del Rio T."/>
            <person name="Tice H."/>
            <person name="Dalin E."/>
            <person name="Lucas S."/>
            <person name="Barry K."/>
            <person name="Land M."/>
            <person name="Richardson P."/>
            <person name="Huber H."/>
            <person name="Kyrpides N.C."/>
        </authorList>
    </citation>
    <scope>NUCLEOTIDE SEQUENCE [LARGE SCALE GENOMIC DNA]</scope>
    <source>
        <strain evidence="3">ATCC 43588 / DSM 3639 / JCM 9404 / F1</strain>
    </source>
</reference>
<dbReference type="HOGENOM" id="CLU_968452_0_0_2"/>
<dbReference type="eggNOG" id="arCOG12439">
    <property type="taxonomic scope" value="Archaea"/>
</dbReference>
<gene>
    <name evidence="2" type="ordered locus">Smar_1209</name>
</gene>
<reference evidence="3" key="1">
    <citation type="journal article" date="2009" name="BMC Genomics">
        <title>The complete genome sequence of Staphylothermus marinus reveals differences in sulfur metabolism among heterotrophic Crenarchaeota.</title>
        <authorList>
            <person name="Anderson I.J."/>
            <person name="Dharmarajan L."/>
            <person name="Rodriguez J."/>
            <person name="Hooper S."/>
            <person name="Porat I."/>
            <person name="Ulrich L.E."/>
            <person name="Elkins J.G."/>
            <person name="Mavromatis K."/>
            <person name="Sun H."/>
            <person name="Land M."/>
            <person name="Lapidus A."/>
            <person name="Lucas S."/>
            <person name="Barry K."/>
            <person name="Huber H."/>
            <person name="Zhulin I.B."/>
            <person name="Whitman W.B."/>
            <person name="Mukhopadhyay B."/>
            <person name="Woese C."/>
            <person name="Bristow J."/>
            <person name="Kyrpides N."/>
        </authorList>
    </citation>
    <scope>NUCLEOTIDE SEQUENCE [LARGE SCALE GENOMIC DNA]</scope>
    <source>
        <strain evidence="3">ATCC 43588 / DSM 3639 / JCM 9404 / F1</strain>
    </source>
</reference>
<evidence type="ECO:0000313" key="2">
    <source>
        <dbReference type="EMBL" id="ABN70304.1"/>
    </source>
</evidence>
<dbReference type="RefSeq" id="WP_011839495.1">
    <property type="nucleotide sequence ID" value="NC_009033.1"/>
</dbReference>
<keyword evidence="1" id="KW-0812">Transmembrane</keyword>
<feature type="transmembrane region" description="Helical" evidence="1">
    <location>
        <begin position="6"/>
        <end position="23"/>
    </location>
</feature>
<dbReference type="STRING" id="399550.Smar_1209"/>
<dbReference type="AlphaFoldDB" id="A3DNU4"/>
<proteinExistence type="predicted"/>
<dbReference type="GeneID" id="41582811"/>